<gene>
    <name evidence="2" type="ORF">DW929_03885</name>
</gene>
<dbReference type="PROSITE" id="PS51257">
    <property type="entry name" value="PROKAR_LIPOPROTEIN"/>
    <property type="match status" value="1"/>
</dbReference>
<reference evidence="2 3" key="1">
    <citation type="submission" date="2018-08" db="EMBL/GenBank/DDBJ databases">
        <title>A genome reference for cultivated species of the human gut microbiota.</title>
        <authorList>
            <person name="Zou Y."/>
            <person name="Xue W."/>
            <person name="Luo G."/>
        </authorList>
    </citation>
    <scope>NUCLEOTIDE SEQUENCE [LARGE SCALE GENOMIC DNA]</scope>
    <source>
        <strain evidence="2 3">AM43-2</strain>
    </source>
</reference>
<accession>A0A413S3N9</accession>
<dbReference type="AlphaFoldDB" id="A0A413S3N9"/>
<keyword evidence="1" id="KW-0732">Signal</keyword>
<organism evidence="2 3">
    <name type="scientific">Eubacterium ventriosum</name>
    <dbReference type="NCBI Taxonomy" id="39496"/>
    <lineage>
        <taxon>Bacteria</taxon>
        <taxon>Bacillati</taxon>
        <taxon>Bacillota</taxon>
        <taxon>Clostridia</taxon>
        <taxon>Eubacteriales</taxon>
        <taxon>Eubacteriaceae</taxon>
        <taxon>Eubacterium</taxon>
    </lineage>
</organism>
<feature type="signal peptide" evidence="1">
    <location>
        <begin position="1"/>
        <end position="26"/>
    </location>
</feature>
<proteinExistence type="predicted"/>
<protein>
    <submittedName>
        <fullName evidence="2">Uncharacterized protein</fullName>
    </submittedName>
</protein>
<name>A0A413S3N9_9FIRM</name>
<evidence type="ECO:0000313" key="2">
    <source>
        <dbReference type="EMBL" id="RHA56235.1"/>
    </source>
</evidence>
<dbReference type="RefSeq" id="WP_118024956.1">
    <property type="nucleotide sequence ID" value="NZ_JBBNGR010000017.1"/>
</dbReference>
<comment type="caution">
    <text evidence="2">The sequence shown here is derived from an EMBL/GenBank/DDBJ whole genome shotgun (WGS) entry which is preliminary data.</text>
</comment>
<dbReference type="Proteomes" id="UP000284598">
    <property type="component" value="Unassembled WGS sequence"/>
</dbReference>
<feature type="chain" id="PRO_5019281770" evidence="1">
    <location>
        <begin position="27"/>
        <end position="136"/>
    </location>
</feature>
<sequence>MRKKIGKVTALTLALCMSLGCTGVFAANQSFKFDFKAKELKKQTANYAKEDNEQNAYVTLKDTNYSNFLSGDVFGCRVRKASNNAAVTNYTLIKKIKKYKLPYTAKGYKNTKYHLVGQIDSSGDYSSLKVQGVWLP</sequence>
<evidence type="ECO:0000313" key="3">
    <source>
        <dbReference type="Proteomes" id="UP000284598"/>
    </source>
</evidence>
<dbReference type="EMBL" id="QSFO01000003">
    <property type="protein sequence ID" value="RHA56235.1"/>
    <property type="molecule type" value="Genomic_DNA"/>
</dbReference>
<evidence type="ECO:0000256" key="1">
    <source>
        <dbReference type="SAM" id="SignalP"/>
    </source>
</evidence>